<evidence type="ECO:0000313" key="1">
    <source>
        <dbReference type="EnsemblPlants" id="OB08G28790.1"/>
    </source>
</evidence>
<reference evidence="1" key="1">
    <citation type="journal article" date="2013" name="Nat. Commun.">
        <title>Whole-genome sequencing of Oryza brachyantha reveals mechanisms underlying Oryza genome evolution.</title>
        <authorList>
            <person name="Chen J."/>
            <person name="Huang Q."/>
            <person name="Gao D."/>
            <person name="Wang J."/>
            <person name="Lang Y."/>
            <person name="Liu T."/>
            <person name="Li B."/>
            <person name="Bai Z."/>
            <person name="Luis Goicoechea J."/>
            <person name="Liang C."/>
            <person name="Chen C."/>
            <person name="Zhang W."/>
            <person name="Sun S."/>
            <person name="Liao Y."/>
            <person name="Zhang X."/>
            <person name="Yang L."/>
            <person name="Song C."/>
            <person name="Wang M."/>
            <person name="Shi J."/>
            <person name="Liu G."/>
            <person name="Liu J."/>
            <person name="Zhou H."/>
            <person name="Zhou W."/>
            <person name="Yu Q."/>
            <person name="An N."/>
            <person name="Chen Y."/>
            <person name="Cai Q."/>
            <person name="Wang B."/>
            <person name="Liu B."/>
            <person name="Min J."/>
            <person name="Huang Y."/>
            <person name="Wu H."/>
            <person name="Li Z."/>
            <person name="Zhang Y."/>
            <person name="Yin Y."/>
            <person name="Song W."/>
            <person name="Jiang J."/>
            <person name="Jackson S.A."/>
            <person name="Wing R.A."/>
            <person name="Wang J."/>
            <person name="Chen M."/>
        </authorList>
    </citation>
    <scope>NUCLEOTIDE SEQUENCE [LARGE SCALE GENOMIC DNA]</scope>
    <source>
        <strain evidence="1">cv. IRGC 101232</strain>
    </source>
</reference>
<reference evidence="1" key="2">
    <citation type="submission" date="2013-04" db="UniProtKB">
        <authorList>
            <consortium name="EnsemblPlants"/>
        </authorList>
    </citation>
    <scope>IDENTIFICATION</scope>
</reference>
<name>J3MUU8_ORYBR</name>
<organism evidence="1">
    <name type="scientific">Oryza brachyantha</name>
    <name type="common">malo sina</name>
    <dbReference type="NCBI Taxonomy" id="4533"/>
    <lineage>
        <taxon>Eukaryota</taxon>
        <taxon>Viridiplantae</taxon>
        <taxon>Streptophyta</taxon>
        <taxon>Embryophyta</taxon>
        <taxon>Tracheophyta</taxon>
        <taxon>Spermatophyta</taxon>
        <taxon>Magnoliopsida</taxon>
        <taxon>Liliopsida</taxon>
        <taxon>Poales</taxon>
        <taxon>Poaceae</taxon>
        <taxon>BOP clade</taxon>
        <taxon>Oryzoideae</taxon>
        <taxon>Oryzeae</taxon>
        <taxon>Oryzinae</taxon>
        <taxon>Oryza</taxon>
    </lineage>
</organism>
<dbReference type="Proteomes" id="UP000006038">
    <property type="component" value="Chromosome 8"/>
</dbReference>
<dbReference type="EnsemblPlants" id="OB08G28790.1">
    <property type="protein sequence ID" value="OB08G28790.1"/>
    <property type="gene ID" value="OB08G28790"/>
</dbReference>
<protein>
    <submittedName>
        <fullName evidence="1">Uncharacterized protein</fullName>
    </submittedName>
</protein>
<keyword evidence="2" id="KW-1185">Reference proteome</keyword>
<dbReference type="AlphaFoldDB" id="J3MUU8"/>
<sequence length="55" mass="6539">MILKDLISFSLKGLHRRTLGQMKRMLLCIKIFSATDLQKMNRKSDMYTQFCSLHF</sequence>
<proteinExistence type="predicted"/>
<dbReference type="HOGENOM" id="CLU_3035604_0_0_1"/>
<dbReference type="Gramene" id="OB08G28790.1">
    <property type="protein sequence ID" value="OB08G28790.1"/>
    <property type="gene ID" value="OB08G28790"/>
</dbReference>
<accession>J3MUU8</accession>
<evidence type="ECO:0000313" key="2">
    <source>
        <dbReference type="Proteomes" id="UP000006038"/>
    </source>
</evidence>